<gene>
    <name evidence="1" type="ORF">L1987_77498</name>
</gene>
<evidence type="ECO:0000313" key="1">
    <source>
        <dbReference type="EMBL" id="KAI3694531.1"/>
    </source>
</evidence>
<reference evidence="2" key="1">
    <citation type="journal article" date="2022" name="Mol. Ecol. Resour.">
        <title>The genomes of chicory, endive, great burdock and yacon provide insights into Asteraceae palaeo-polyploidization history and plant inulin production.</title>
        <authorList>
            <person name="Fan W."/>
            <person name="Wang S."/>
            <person name="Wang H."/>
            <person name="Wang A."/>
            <person name="Jiang F."/>
            <person name="Liu H."/>
            <person name="Zhao H."/>
            <person name="Xu D."/>
            <person name="Zhang Y."/>
        </authorList>
    </citation>
    <scope>NUCLEOTIDE SEQUENCE [LARGE SCALE GENOMIC DNA]</scope>
    <source>
        <strain evidence="2">cv. Yunnan</strain>
    </source>
</reference>
<accession>A0ACB8ZAK1</accession>
<comment type="caution">
    <text evidence="1">The sequence shown here is derived from an EMBL/GenBank/DDBJ whole genome shotgun (WGS) entry which is preliminary data.</text>
</comment>
<organism evidence="1 2">
    <name type="scientific">Smallanthus sonchifolius</name>
    <dbReference type="NCBI Taxonomy" id="185202"/>
    <lineage>
        <taxon>Eukaryota</taxon>
        <taxon>Viridiplantae</taxon>
        <taxon>Streptophyta</taxon>
        <taxon>Embryophyta</taxon>
        <taxon>Tracheophyta</taxon>
        <taxon>Spermatophyta</taxon>
        <taxon>Magnoliopsida</taxon>
        <taxon>eudicotyledons</taxon>
        <taxon>Gunneridae</taxon>
        <taxon>Pentapetalae</taxon>
        <taxon>asterids</taxon>
        <taxon>campanulids</taxon>
        <taxon>Asterales</taxon>
        <taxon>Asteraceae</taxon>
        <taxon>Asteroideae</taxon>
        <taxon>Heliantheae alliance</taxon>
        <taxon>Millerieae</taxon>
        <taxon>Smallanthus</taxon>
    </lineage>
</organism>
<name>A0ACB8ZAK1_9ASTR</name>
<evidence type="ECO:0000313" key="2">
    <source>
        <dbReference type="Proteomes" id="UP001056120"/>
    </source>
</evidence>
<dbReference type="EMBL" id="CM042043">
    <property type="protein sequence ID" value="KAI3694531.1"/>
    <property type="molecule type" value="Genomic_DNA"/>
</dbReference>
<sequence>MNDHDSFRFGREVCYEFEEGFAEVHDGFERQHEVVREAYGGVGVGCMVRERGDRELVEVDVGGRERVPTVDAKLGLAGVSGGADEVDGEVVGGDEAGEVDELVEMALCYERHHHYTCFLILIHLVLFVWSGFGVRLEYLWEHYSAEMDDSIVRGSQMIQRLLDLPKTTIFQDKEK</sequence>
<keyword evidence="2" id="KW-1185">Reference proteome</keyword>
<dbReference type="Proteomes" id="UP001056120">
    <property type="component" value="Linkage Group LG26"/>
</dbReference>
<protein>
    <submittedName>
        <fullName evidence="1">Uncharacterized protein</fullName>
    </submittedName>
</protein>
<reference evidence="1 2" key="2">
    <citation type="journal article" date="2022" name="Mol. Ecol. Resour.">
        <title>The genomes of chicory, endive, great burdock and yacon provide insights into Asteraceae paleo-polyploidization history and plant inulin production.</title>
        <authorList>
            <person name="Fan W."/>
            <person name="Wang S."/>
            <person name="Wang H."/>
            <person name="Wang A."/>
            <person name="Jiang F."/>
            <person name="Liu H."/>
            <person name="Zhao H."/>
            <person name="Xu D."/>
            <person name="Zhang Y."/>
        </authorList>
    </citation>
    <scope>NUCLEOTIDE SEQUENCE [LARGE SCALE GENOMIC DNA]</scope>
    <source>
        <strain evidence="2">cv. Yunnan</strain>
        <tissue evidence="1">Leaves</tissue>
    </source>
</reference>
<proteinExistence type="predicted"/>